<dbReference type="STRING" id="52.CMC5_078310"/>
<dbReference type="AlphaFoldDB" id="A0A0K1ERX2"/>
<accession>A0A0K1ERX2</accession>
<evidence type="ECO:0000256" key="1">
    <source>
        <dbReference type="ARBA" id="ARBA00022714"/>
    </source>
</evidence>
<dbReference type="Gene3D" id="3.10.20.30">
    <property type="match status" value="1"/>
</dbReference>
<evidence type="ECO:0000256" key="6">
    <source>
        <dbReference type="SAM" id="MobiDB-lite"/>
    </source>
</evidence>
<dbReference type="Proteomes" id="UP000067626">
    <property type="component" value="Chromosome"/>
</dbReference>
<dbReference type="Pfam" id="PF01799">
    <property type="entry name" value="Fer2_2"/>
    <property type="match status" value="1"/>
</dbReference>
<dbReference type="InterPro" id="IPR036010">
    <property type="entry name" value="2Fe-2S_ferredoxin-like_sf"/>
</dbReference>
<dbReference type="KEGG" id="ccro:CMC5_078310"/>
<reference evidence="8 9" key="1">
    <citation type="submission" date="2015-07" db="EMBL/GenBank/DDBJ databases">
        <title>Genome analysis of myxobacterium Chondromyces crocatus Cm c5 reveals a high potential for natural compound synthesis and the genetic basis for the loss of fruiting body formation.</title>
        <authorList>
            <person name="Zaburannyi N."/>
            <person name="Bunk B."/>
            <person name="Maier J."/>
            <person name="Overmann J."/>
            <person name="Mueller R."/>
        </authorList>
    </citation>
    <scope>NUCLEOTIDE SEQUENCE [LARGE SCALE GENOMIC DNA]</scope>
    <source>
        <strain evidence="8 9">Cm c5</strain>
    </source>
</reference>
<evidence type="ECO:0000256" key="3">
    <source>
        <dbReference type="ARBA" id="ARBA00023002"/>
    </source>
</evidence>
<feature type="region of interest" description="Disordered" evidence="6">
    <location>
        <begin position="151"/>
        <end position="190"/>
    </location>
</feature>
<dbReference type="PATRIC" id="fig|52.7.peg.8615"/>
<sequence>MPLTLQINGKPHLIDVDEDTPLLYVLRDELHLNGAKYGCGVGQCGACTVLSDGVPLRSCFVPAAALTARSITSLEGLRAPDGKLHPLQEAFLEVQAGQCGYCIPGMIMAAAALLNAKPRPTSAEIRTALDANLCRCGSHNRIVQAIERAAQRLPGSSGLQGTTGSPTSPGAQGSPGASPGPSPGAQGRLP</sequence>
<evidence type="ECO:0000256" key="2">
    <source>
        <dbReference type="ARBA" id="ARBA00022723"/>
    </source>
</evidence>
<dbReference type="InterPro" id="IPR001041">
    <property type="entry name" value="2Fe-2S_ferredoxin-type"/>
</dbReference>
<dbReference type="InterPro" id="IPR012675">
    <property type="entry name" value="Beta-grasp_dom_sf"/>
</dbReference>
<dbReference type="GO" id="GO:0046872">
    <property type="term" value="F:metal ion binding"/>
    <property type="evidence" value="ECO:0007669"/>
    <property type="project" value="UniProtKB-KW"/>
</dbReference>
<keyword evidence="9" id="KW-1185">Reference proteome</keyword>
<dbReference type="PROSITE" id="PS51085">
    <property type="entry name" value="2FE2S_FER_2"/>
    <property type="match status" value="1"/>
</dbReference>
<dbReference type="GO" id="GO:0051537">
    <property type="term" value="F:2 iron, 2 sulfur cluster binding"/>
    <property type="evidence" value="ECO:0007669"/>
    <property type="project" value="UniProtKB-KW"/>
</dbReference>
<dbReference type="CDD" id="cd00207">
    <property type="entry name" value="fer2"/>
    <property type="match status" value="1"/>
</dbReference>
<keyword evidence="5" id="KW-0411">Iron-sulfur</keyword>
<dbReference type="PANTHER" id="PTHR44379:SF6">
    <property type="entry name" value="BLR6046 PROTEIN"/>
    <property type="match status" value="1"/>
</dbReference>
<dbReference type="InterPro" id="IPR036884">
    <property type="entry name" value="2Fe-2S-bd_dom_sf"/>
</dbReference>
<dbReference type="InterPro" id="IPR002888">
    <property type="entry name" value="2Fe-2S-bd"/>
</dbReference>
<keyword evidence="3" id="KW-0560">Oxidoreductase</keyword>
<dbReference type="SUPFAM" id="SSF47741">
    <property type="entry name" value="CO dehydrogenase ISP C-domain like"/>
    <property type="match status" value="1"/>
</dbReference>
<evidence type="ECO:0000313" key="8">
    <source>
        <dbReference type="EMBL" id="AKT43596.1"/>
    </source>
</evidence>
<gene>
    <name evidence="8" type="ORF">CMC5_078310</name>
</gene>
<evidence type="ECO:0000256" key="4">
    <source>
        <dbReference type="ARBA" id="ARBA00023004"/>
    </source>
</evidence>
<feature type="compositionally biased region" description="Low complexity" evidence="6">
    <location>
        <begin position="153"/>
        <end position="190"/>
    </location>
</feature>
<keyword evidence="4" id="KW-0408">Iron</keyword>
<protein>
    <submittedName>
        <fullName evidence="8">(2Fe-2S)-binding protein</fullName>
    </submittedName>
</protein>
<name>A0A0K1ERX2_CHOCO</name>
<keyword evidence="2" id="KW-0479">Metal-binding</keyword>
<proteinExistence type="predicted"/>
<dbReference type="Gene3D" id="1.10.150.120">
    <property type="entry name" value="[2Fe-2S]-binding domain"/>
    <property type="match status" value="1"/>
</dbReference>
<feature type="domain" description="2Fe-2S ferredoxin-type" evidence="7">
    <location>
        <begin position="1"/>
        <end position="77"/>
    </location>
</feature>
<dbReference type="EMBL" id="CP012159">
    <property type="protein sequence ID" value="AKT43596.1"/>
    <property type="molecule type" value="Genomic_DNA"/>
</dbReference>
<evidence type="ECO:0000313" key="9">
    <source>
        <dbReference type="Proteomes" id="UP000067626"/>
    </source>
</evidence>
<keyword evidence="1" id="KW-0001">2Fe-2S</keyword>
<evidence type="ECO:0000259" key="7">
    <source>
        <dbReference type="PROSITE" id="PS51085"/>
    </source>
</evidence>
<dbReference type="InterPro" id="IPR006058">
    <property type="entry name" value="2Fe2S_fd_BS"/>
</dbReference>
<dbReference type="PANTHER" id="PTHR44379">
    <property type="entry name" value="OXIDOREDUCTASE WITH IRON-SULFUR SUBUNIT"/>
    <property type="match status" value="1"/>
</dbReference>
<dbReference type="Pfam" id="PF00111">
    <property type="entry name" value="Fer2"/>
    <property type="match status" value="1"/>
</dbReference>
<dbReference type="FunFam" id="1.10.150.120:FF:000003">
    <property type="entry name" value="Carbon monoxide dehydrogenase, small subunit"/>
    <property type="match status" value="1"/>
</dbReference>
<dbReference type="OrthoDB" id="9775084at2"/>
<dbReference type="InterPro" id="IPR051452">
    <property type="entry name" value="Diverse_Oxidoreductases"/>
</dbReference>
<organism evidence="8 9">
    <name type="scientific">Chondromyces crocatus</name>
    <dbReference type="NCBI Taxonomy" id="52"/>
    <lineage>
        <taxon>Bacteria</taxon>
        <taxon>Pseudomonadati</taxon>
        <taxon>Myxococcota</taxon>
        <taxon>Polyangia</taxon>
        <taxon>Polyangiales</taxon>
        <taxon>Polyangiaceae</taxon>
        <taxon>Chondromyces</taxon>
    </lineage>
</organism>
<dbReference type="GO" id="GO:0016491">
    <property type="term" value="F:oxidoreductase activity"/>
    <property type="evidence" value="ECO:0007669"/>
    <property type="project" value="UniProtKB-KW"/>
</dbReference>
<dbReference type="PROSITE" id="PS00197">
    <property type="entry name" value="2FE2S_FER_1"/>
    <property type="match status" value="1"/>
</dbReference>
<dbReference type="SUPFAM" id="SSF54292">
    <property type="entry name" value="2Fe-2S ferredoxin-like"/>
    <property type="match status" value="1"/>
</dbReference>
<evidence type="ECO:0000256" key="5">
    <source>
        <dbReference type="ARBA" id="ARBA00023014"/>
    </source>
</evidence>